<sequence>MQAYGCYMNPNTGLGILNPRTSSSRFFYITKGKEEVQTSSQLIPKEIAMPFTITKRQTQ</sequence>
<reference evidence="2" key="1">
    <citation type="journal article" date="2010" name="Nat. Biotechnol.">
        <title>Draft genome sequence of the oilseed species Ricinus communis.</title>
        <authorList>
            <person name="Chan A.P."/>
            <person name="Crabtree J."/>
            <person name="Zhao Q."/>
            <person name="Lorenzi H."/>
            <person name="Orvis J."/>
            <person name="Puiu D."/>
            <person name="Melake-Berhan A."/>
            <person name="Jones K.M."/>
            <person name="Redman J."/>
            <person name="Chen G."/>
            <person name="Cahoon E.B."/>
            <person name="Gedil M."/>
            <person name="Stanke M."/>
            <person name="Haas B.J."/>
            <person name="Wortman J.R."/>
            <person name="Fraser-Liggett C.M."/>
            <person name="Ravel J."/>
            <person name="Rabinowicz P.D."/>
        </authorList>
    </citation>
    <scope>NUCLEOTIDE SEQUENCE [LARGE SCALE GENOMIC DNA]</scope>
    <source>
        <strain evidence="2">cv. Hale</strain>
    </source>
</reference>
<dbReference type="Proteomes" id="UP000008311">
    <property type="component" value="Unassembled WGS sequence"/>
</dbReference>
<dbReference type="AlphaFoldDB" id="B9S041"/>
<gene>
    <name evidence="1" type="ORF">RCOM_1297040</name>
</gene>
<name>B9S041_RICCO</name>
<accession>B9S041</accession>
<evidence type="ECO:0000313" key="2">
    <source>
        <dbReference type="Proteomes" id="UP000008311"/>
    </source>
</evidence>
<protein>
    <submittedName>
        <fullName evidence="1">Uncharacterized protein</fullName>
    </submittedName>
</protein>
<dbReference type="EMBL" id="EQ973836">
    <property type="protein sequence ID" value="EEF42977.1"/>
    <property type="molecule type" value="Genomic_DNA"/>
</dbReference>
<proteinExistence type="predicted"/>
<evidence type="ECO:0000313" key="1">
    <source>
        <dbReference type="EMBL" id="EEF42977.1"/>
    </source>
</evidence>
<organism evidence="1 2">
    <name type="scientific">Ricinus communis</name>
    <name type="common">Castor bean</name>
    <dbReference type="NCBI Taxonomy" id="3988"/>
    <lineage>
        <taxon>Eukaryota</taxon>
        <taxon>Viridiplantae</taxon>
        <taxon>Streptophyta</taxon>
        <taxon>Embryophyta</taxon>
        <taxon>Tracheophyta</taxon>
        <taxon>Spermatophyta</taxon>
        <taxon>Magnoliopsida</taxon>
        <taxon>eudicotyledons</taxon>
        <taxon>Gunneridae</taxon>
        <taxon>Pentapetalae</taxon>
        <taxon>rosids</taxon>
        <taxon>fabids</taxon>
        <taxon>Malpighiales</taxon>
        <taxon>Euphorbiaceae</taxon>
        <taxon>Acalyphoideae</taxon>
        <taxon>Acalypheae</taxon>
        <taxon>Ricinus</taxon>
    </lineage>
</organism>
<dbReference type="InParanoid" id="B9S041"/>
<keyword evidence="2" id="KW-1185">Reference proteome</keyword>